<dbReference type="InterPro" id="IPR011990">
    <property type="entry name" value="TPR-like_helical_dom_sf"/>
</dbReference>
<feature type="repeat" description="PPR" evidence="2">
    <location>
        <begin position="740"/>
        <end position="774"/>
    </location>
</feature>
<evidence type="ECO:0000313" key="3">
    <source>
        <dbReference type="Proteomes" id="UP000228380"/>
    </source>
</evidence>
<dbReference type="RefSeq" id="XP_038980561.1">
    <property type="nucleotide sequence ID" value="XM_039124633.1"/>
</dbReference>
<dbReference type="OrthoDB" id="732433at2759"/>
<name>A0A8B9A9I6_PHODC</name>
<dbReference type="Pfam" id="PF20431">
    <property type="entry name" value="E_motif"/>
    <property type="match status" value="1"/>
</dbReference>
<evidence type="ECO:0000256" key="2">
    <source>
        <dbReference type="PROSITE-ProRule" id="PRU00708"/>
    </source>
</evidence>
<dbReference type="FunFam" id="1.25.40.10:FF:000073">
    <property type="entry name" value="Pentatricopeptide repeat-containing protein chloroplastic"/>
    <property type="match status" value="1"/>
</dbReference>
<dbReference type="RefSeq" id="XP_038980556.1">
    <property type="nucleotide sequence ID" value="XM_039124628.1"/>
</dbReference>
<dbReference type="InterPro" id="IPR046848">
    <property type="entry name" value="E_motif"/>
</dbReference>
<evidence type="ECO:0000313" key="12">
    <source>
        <dbReference type="RefSeq" id="XP_038980563.1"/>
    </source>
</evidence>
<evidence type="ECO:0000313" key="5">
    <source>
        <dbReference type="RefSeq" id="XP_038980556.1"/>
    </source>
</evidence>
<dbReference type="GO" id="GO:0009451">
    <property type="term" value="P:RNA modification"/>
    <property type="evidence" value="ECO:0007669"/>
    <property type="project" value="InterPro"/>
</dbReference>
<evidence type="ECO:0000313" key="7">
    <source>
        <dbReference type="RefSeq" id="XP_038980558.1"/>
    </source>
</evidence>
<keyword evidence="1" id="KW-0677">Repeat</keyword>
<organism evidence="3 12">
    <name type="scientific">Phoenix dactylifera</name>
    <name type="common">Date palm</name>
    <dbReference type="NCBI Taxonomy" id="42345"/>
    <lineage>
        <taxon>Eukaryota</taxon>
        <taxon>Viridiplantae</taxon>
        <taxon>Streptophyta</taxon>
        <taxon>Embryophyta</taxon>
        <taxon>Tracheophyta</taxon>
        <taxon>Spermatophyta</taxon>
        <taxon>Magnoliopsida</taxon>
        <taxon>Liliopsida</taxon>
        <taxon>Arecaceae</taxon>
        <taxon>Coryphoideae</taxon>
        <taxon>Phoeniceae</taxon>
        <taxon>Phoenix</taxon>
    </lineage>
</organism>
<dbReference type="Gene3D" id="1.25.40.10">
    <property type="entry name" value="Tetratricopeptide repeat domain"/>
    <property type="match status" value="6"/>
</dbReference>
<feature type="repeat" description="PPR" evidence="2">
    <location>
        <begin position="198"/>
        <end position="232"/>
    </location>
</feature>
<evidence type="ECO:0000256" key="1">
    <source>
        <dbReference type="ARBA" id="ARBA00022737"/>
    </source>
</evidence>
<dbReference type="RefSeq" id="XP_038980560.1">
    <property type="nucleotide sequence ID" value="XM_039124632.1"/>
</dbReference>
<sequence>MARNLRGFGFKSLLVSKSIIPLATPRHVHFSPQGFIERSLSHPLLTYSSLDHHLSDEMPQRAAFVFHILKLLKRTSLDTSLIASIHGLSVKSDAISDLSARTSLLTAYARAHDLDSSMALFDEAVARDVIIWNAIINAFVLNCHFQTSIVLFQEMTKCFGKYDSTTLVIMMSAFSRTHNLRHGTALHGMIIKRCFDFDVYLCNALIDMYAKCGDWNSSELVFGVMEAKDAASWNSMINGSLYNSLPVKSVFCFREMSRSFVREDEVSLSGVISACSYLEELFAFGESVHGWVIKLGYQGIPLSSVSNSLISFYSRHGDVETAELIFKRLVDRNVVSWNSMISGLVENGRFDRALDFFWEMQKTSAMQTDGVTVVTIIPVCGEFNLLRQGKSIHGFTIRRELDPMDCSIENSLLDMYLKCDDVATANLLFRTMPNRDLISWNTMISGYARIISLKREARVLFSELLQTDLKCSLTTLLAILPACTCPNDLSFGKAVHCWMLKFGFANCVLAVNALMLMYINCGELTASSMLLKSILSVSDVISWNTIIVGYVQNGCYKEALEAFEFMCCSLLLNPDSITLVSALSACGHLELLLHGCFIHAFALKSSMDCDVRVRNALITMYFRCQDIMSAESVFQMDGDRNLCSWTCMISGYVQNKEGGRALEIFRHMEDFVPNEISIVGILCACTQLGNLRLGKEINGHVFRFELQTNAFISSALLDMYSKCGRLNTAFRVFETSAEKSISCWNSMISAYGFHGHGRIAIELFLKMCELGVKATESTFIALLSACSHSGLVDEGWKFYNLMSEKFGIKPTVEHHVCMVDMLGRARRLGEAYEFVMKMPVKPEPGVWGALLSACNDPADLKLGKSIGEHLFASEPENAGYYVTVSNLYAYYGLWSDAVNIRSMIRDRGLVKPPGCSAINVLSG</sequence>
<dbReference type="RefSeq" id="XP_038980559.1">
    <property type="nucleotide sequence ID" value="XM_039124631.1"/>
</dbReference>
<dbReference type="PANTHER" id="PTHR24015">
    <property type="entry name" value="OS07G0578800 PROTEIN-RELATED"/>
    <property type="match status" value="1"/>
</dbReference>
<dbReference type="InterPro" id="IPR002885">
    <property type="entry name" value="PPR_rpt"/>
</dbReference>
<keyword evidence="3" id="KW-1185">Reference proteome</keyword>
<accession>A0A8B9A9I6</accession>
<dbReference type="RefSeq" id="XP_038980562.1">
    <property type="nucleotide sequence ID" value="XM_039124634.1"/>
</dbReference>
<dbReference type="FunFam" id="1.25.40.10:FF:000640">
    <property type="entry name" value="Tetratricopeptide repeat (TPR)-like superfamily protein"/>
    <property type="match status" value="1"/>
</dbReference>
<reference evidence="3" key="1">
    <citation type="journal article" date="2019" name="Nat. Commun.">
        <title>Genome-wide association mapping of date palm fruit traits.</title>
        <authorList>
            <person name="Hazzouri K.M."/>
            <person name="Gros-Balthazard M."/>
            <person name="Flowers J.M."/>
            <person name="Copetti D."/>
            <person name="Lemansour A."/>
            <person name="Lebrun M."/>
            <person name="Masmoudi K."/>
            <person name="Ferrand S."/>
            <person name="Dhar M.I."/>
            <person name="Fresquez Z.A."/>
            <person name="Rosas U."/>
            <person name="Zhang J."/>
            <person name="Talag J."/>
            <person name="Lee S."/>
            <person name="Kudrna D."/>
            <person name="Powell R.F."/>
            <person name="Leitch I.J."/>
            <person name="Krueger R.R."/>
            <person name="Wing R.A."/>
            <person name="Amiri K.M.A."/>
            <person name="Purugganan M.D."/>
        </authorList>
    </citation>
    <scope>NUCLEOTIDE SEQUENCE [LARGE SCALE GENOMIC DNA]</scope>
    <source>
        <strain evidence="3">cv. Khalas</strain>
    </source>
</reference>
<dbReference type="RefSeq" id="XP_038980557.1">
    <property type="nucleotide sequence ID" value="XM_039124629.1"/>
</dbReference>
<dbReference type="PANTHER" id="PTHR24015:SF1991">
    <property type="entry name" value="OS01G0938000 PROTEIN"/>
    <property type="match status" value="1"/>
</dbReference>
<dbReference type="Pfam" id="PF01535">
    <property type="entry name" value="PPR"/>
    <property type="match status" value="7"/>
</dbReference>
<dbReference type="RefSeq" id="XP_038980563.1">
    <property type="nucleotide sequence ID" value="XM_039124635.1"/>
</dbReference>
<evidence type="ECO:0000313" key="4">
    <source>
        <dbReference type="RefSeq" id="XP_026655645.2"/>
    </source>
</evidence>
<reference evidence="4 5" key="2">
    <citation type="submission" date="2025-04" db="UniProtKB">
        <authorList>
            <consortium name="RefSeq"/>
        </authorList>
    </citation>
    <scope>IDENTIFICATION</scope>
    <source>
        <tissue evidence="4 5">Young leaves</tissue>
    </source>
</reference>
<evidence type="ECO:0000313" key="10">
    <source>
        <dbReference type="RefSeq" id="XP_038980561.1"/>
    </source>
</evidence>
<dbReference type="GO" id="GO:0003723">
    <property type="term" value="F:RNA binding"/>
    <property type="evidence" value="ECO:0007669"/>
    <property type="project" value="InterPro"/>
</dbReference>
<feature type="repeat" description="PPR" evidence="2">
    <location>
        <begin position="436"/>
        <end position="471"/>
    </location>
</feature>
<feature type="repeat" description="PPR" evidence="2">
    <location>
        <begin position="333"/>
        <end position="367"/>
    </location>
</feature>
<evidence type="ECO:0000313" key="9">
    <source>
        <dbReference type="RefSeq" id="XP_038980560.1"/>
    </source>
</evidence>
<dbReference type="RefSeq" id="XP_026655645.2">
    <property type="nucleotide sequence ID" value="XM_026799844.2"/>
</dbReference>
<feature type="repeat" description="PPR" evidence="2">
    <location>
        <begin position="775"/>
        <end position="810"/>
    </location>
</feature>
<dbReference type="KEGG" id="pda:103722795"/>
<dbReference type="NCBIfam" id="TIGR00756">
    <property type="entry name" value="PPR"/>
    <property type="match status" value="5"/>
</dbReference>
<dbReference type="Pfam" id="PF13041">
    <property type="entry name" value="PPR_2"/>
    <property type="match status" value="2"/>
</dbReference>
<dbReference type="AlphaFoldDB" id="A0A8B9A9I6"/>
<dbReference type="InterPro" id="IPR046960">
    <property type="entry name" value="PPR_At4g14850-like_plant"/>
</dbReference>
<dbReference type="PROSITE" id="PS51375">
    <property type="entry name" value="PPR"/>
    <property type="match status" value="6"/>
</dbReference>
<dbReference type="Proteomes" id="UP000228380">
    <property type="component" value="Chromosome 3"/>
</dbReference>
<protein>
    <submittedName>
        <fullName evidence="4 5">Pentatricopeptide repeat-containing protein At4g19220, mitochondrial isoform X1</fullName>
    </submittedName>
</protein>
<dbReference type="GeneID" id="103722795"/>
<evidence type="ECO:0000313" key="6">
    <source>
        <dbReference type="RefSeq" id="XP_038980557.1"/>
    </source>
</evidence>
<dbReference type="RefSeq" id="XP_038980558.1">
    <property type="nucleotide sequence ID" value="XM_039124630.1"/>
</dbReference>
<dbReference type="FunFam" id="1.25.40.10:FF:000975">
    <property type="entry name" value="Pentatricopeptide repeat-containing protein"/>
    <property type="match status" value="1"/>
</dbReference>
<dbReference type="FunFam" id="1.25.40.10:FF:000353">
    <property type="entry name" value="Pentatricopeptide repeat-containing protein At4g39530"/>
    <property type="match status" value="1"/>
</dbReference>
<evidence type="ECO:0000313" key="8">
    <source>
        <dbReference type="RefSeq" id="XP_038980559.1"/>
    </source>
</evidence>
<gene>
    <name evidence="4 5 6 7 8 9 10 11 12" type="primary">LOC103722795</name>
</gene>
<evidence type="ECO:0000313" key="11">
    <source>
        <dbReference type="RefSeq" id="XP_038980562.1"/>
    </source>
</evidence>
<feature type="repeat" description="PPR" evidence="2">
    <location>
        <begin position="539"/>
        <end position="569"/>
    </location>
</feature>
<proteinExistence type="predicted"/>